<dbReference type="eggNOG" id="ENOG502Z8HF">
    <property type="taxonomic scope" value="Bacteria"/>
</dbReference>
<dbReference type="OrthoDB" id="482433at2"/>
<reference evidence="2 3" key="1">
    <citation type="submission" date="2013-08" db="EMBL/GenBank/DDBJ databases">
        <authorList>
            <person name="Huang J."/>
            <person name="Wang G."/>
        </authorList>
    </citation>
    <scope>NUCLEOTIDE SEQUENCE [LARGE SCALE GENOMIC DNA]</scope>
    <source>
        <strain evidence="2 3">JSM 076056</strain>
    </source>
</reference>
<dbReference type="PANTHER" id="PTHR36009">
    <property type="match status" value="1"/>
</dbReference>
<feature type="transmembrane region" description="Helical" evidence="1">
    <location>
        <begin position="70"/>
        <end position="89"/>
    </location>
</feature>
<keyword evidence="1" id="KW-1133">Transmembrane helix</keyword>
<keyword evidence="3" id="KW-1185">Reference proteome</keyword>
<dbReference type="AlphaFoldDB" id="A0A0A5GSE9"/>
<name>A0A0A5GSE9_9BACI</name>
<dbReference type="EMBL" id="AVPE01000001">
    <property type="protein sequence ID" value="KGX94065.1"/>
    <property type="molecule type" value="Genomic_DNA"/>
</dbReference>
<feature type="transmembrane region" description="Helical" evidence="1">
    <location>
        <begin position="147"/>
        <end position="166"/>
    </location>
</feature>
<evidence type="ECO:0000256" key="1">
    <source>
        <dbReference type="SAM" id="Phobius"/>
    </source>
</evidence>
<comment type="caution">
    <text evidence="2">The sequence shown here is derived from an EMBL/GenBank/DDBJ whole genome shotgun (WGS) entry which is preliminary data.</text>
</comment>
<gene>
    <name evidence="2" type="ORF">N781_00990</name>
</gene>
<dbReference type="PANTHER" id="PTHR36009:SF3">
    <property type="entry name" value="TRANSMEMBRANE PROTEIN"/>
    <property type="match status" value="1"/>
</dbReference>
<organism evidence="2 3">
    <name type="scientific">Pontibacillus halophilus JSM 076056 = DSM 19796</name>
    <dbReference type="NCBI Taxonomy" id="1385510"/>
    <lineage>
        <taxon>Bacteria</taxon>
        <taxon>Bacillati</taxon>
        <taxon>Bacillota</taxon>
        <taxon>Bacilli</taxon>
        <taxon>Bacillales</taxon>
        <taxon>Bacillaceae</taxon>
        <taxon>Pontibacillus</taxon>
    </lineage>
</organism>
<dbReference type="RefSeq" id="WP_036768785.1">
    <property type="nucleotide sequence ID" value="NZ_AULI01000001.1"/>
</dbReference>
<keyword evidence="1" id="KW-0812">Transmembrane</keyword>
<keyword evidence="1" id="KW-0472">Membrane</keyword>
<evidence type="ECO:0000313" key="2">
    <source>
        <dbReference type="EMBL" id="KGX94065.1"/>
    </source>
</evidence>
<evidence type="ECO:0008006" key="4">
    <source>
        <dbReference type="Google" id="ProtNLM"/>
    </source>
</evidence>
<sequence length="202" mass="23396">MRFVFLFVWVSFLVYSVFLAPNEDSGVLKDLFTLNDPDPLLVSVFSMLGVWPFIYTLLLTDMDRDEVPAWPFAFSSFVIGAFGLLPYFILRRGKRRQTRRLSQSVQNALFKPGVIVTLFLLSAFLVGYGFIFGDLKVYQEAFRTSNFVHVMSVDFLILTGLSMYVIDLHEKETNQQKRGRFWYGALPIFGPLLYLGQVMRRR</sequence>
<feature type="transmembrane region" description="Helical" evidence="1">
    <location>
        <begin position="181"/>
        <end position="199"/>
    </location>
</feature>
<dbReference type="Proteomes" id="UP000030528">
    <property type="component" value="Unassembled WGS sequence"/>
</dbReference>
<evidence type="ECO:0000313" key="3">
    <source>
        <dbReference type="Proteomes" id="UP000030528"/>
    </source>
</evidence>
<proteinExistence type="predicted"/>
<protein>
    <recommendedName>
        <fullName evidence="4">DUF2834 domain-containing protein</fullName>
    </recommendedName>
</protein>
<accession>A0A0A5GSE9</accession>
<feature type="transmembrane region" description="Helical" evidence="1">
    <location>
        <begin position="39"/>
        <end position="58"/>
    </location>
</feature>
<dbReference type="STRING" id="1385510.GCA_000425205_00280"/>
<feature type="transmembrane region" description="Helical" evidence="1">
    <location>
        <begin position="109"/>
        <end position="135"/>
    </location>
</feature>